<gene>
    <name evidence="1" type="primary">Acey_s0061.g3268</name>
    <name evidence="1" type="synonym">Acey-Y73F8A.26</name>
    <name evidence="1" type="ORF">Y032_0061g3268</name>
</gene>
<accession>A0A016U347</accession>
<name>A0A016U347_9BILA</name>
<protein>
    <submittedName>
        <fullName evidence="1">Uncharacterized protein</fullName>
    </submittedName>
</protein>
<reference evidence="2" key="1">
    <citation type="journal article" date="2015" name="Nat. Genet.">
        <title>The genome and transcriptome of the zoonotic hookworm Ancylostoma ceylanicum identify infection-specific gene families.</title>
        <authorList>
            <person name="Schwarz E.M."/>
            <person name="Hu Y."/>
            <person name="Antoshechkin I."/>
            <person name="Miller M.M."/>
            <person name="Sternberg P.W."/>
            <person name="Aroian R.V."/>
        </authorList>
    </citation>
    <scope>NUCLEOTIDE SEQUENCE</scope>
    <source>
        <strain evidence="2">HY135</strain>
    </source>
</reference>
<dbReference type="OrthoDB" id="8517835at2759"/>
<proteinExistence type="predicted"/>
<evidence type="ECO:0000313" key="2">
    <source>
        <dbReference type="Proteomes" id="UP000024635"/>
    </source>
</evidence>
<dbReference type="AlphaFoldDB" id="A0A016U347"/>
<keyword evidence="2" id="KW-1185">Reference proteome</keyword>
<evidence type="ECO:0000313" key="1">
    <source>
        <dbReference type="EMBL" id="EYC09302.1"/>
    </source>
</evidence>
<comment type="caution">
    <text evidence="1">The sequence shown here is derived from an EMBL/GenBank/DDBJ whole genome shotgun (WGS) entry which is preliminary data.</text>
</comment>
<dbReference type="EMBL" id="JARK01001397">
    <property type="protein sequence ID" value="EYC09302.1"/>
    <property type="molecule type" value="Genomic_DNA"/>
</dbReference>
<organism evidence="1 2">
    <name type="scientific">Ancylostoma ceylanicum</name>
    <dbReference type="NCBI Taxonomy" id="53326"/>
    <lineage>
        <taxon>Eukaryota</taxon>
        <taxon>Metazoa</taxon>
        <taxon>Ecdysozoa</taxon>
        <taxon>Nematoda</taxon>
        <taxon>Chromadorea</taxon>
        <taxon>Rhabditida</taxon>
        <taxon>Rhabditina</taxon>
        <taxon>Rhabditomorpha</taxon>
        <taxon>Strongyloidea</taxon>
        <taxon>Ancylostomatidae</taxon>
        <taxon>Ancylostomatinae</taxon>
        <taxon>Ancylostoma</taxon>
    </lineage>
</organism>
<sequence>MNTWMDELYYVANWMKINGNGYVPAMLFLPRLVNILDRGSGLLDKNDLCTLQHLRQQFRKMDVSFRFQGLASCASHARKF</sequence>
<dbReference type="Proteomes" id="UP000024635">
    <property type="component" value="Unassembled WGS sequence"/>
</dbReference>